<dbReference type="EMBL" id="CAJNIZ010015613">
    <property type="protein sequence ID" value="CAE7375517.1"/>
    <property type="molecule type" value="Genomic_DNA"/>
</dbReference>
<proteinExistence type="predicted"/>
<accession>A0A812QI11</accession>
<comment type="caution">
    <text evidence="1">The sequence shown here is derived from an EMBL/GenBank/DDBJ whole genome shotgun (WGS) entry which is preliminary data.</text>
</comment>
<organism evidence="1 2">
    <name type="scientific">Symbiodinium pilosum</name>
    <name type="common">Dinoflagellate</name>
    <dbReference type="NCBI Taxonomy" id="2952"/>
    <lineage>
        <taxon>Eukaryota</taxon>
        <taxon>Sar</taxon>
        <taxon>Alveolata</taxon>
        <taxon>Dinophyceae</taxon>
        <taxon>Suessiales</taxon>
        <taxon>Symbiodiniaceae</taxon>
        <taxon>Symbiodinium</taxon>
    </lineage>
</organism>
<evidence type="ECO:0000313" key="1">
    <source>
        <dbReference type="EMBL" id="CAE7375517.1"/>
    </source>
</evidence>
<keyword evidence="2" id="KW-1185">Reference proteome</keyword>
<name>A0A812QI11_SYMPI</name>
<feature type="non-terminal residue" evidence="1">
    <location>
        <position position="1"/>
    </location>
</feature>
<protein>
    <submittedName>
        <fullName evidence="1">ANKRD44 protein</fullName>
    </submittedName>
</protein>
<evidence type="ECO:0000313" key="2">
    <source>
        <dbReference type="Proteomes" id="UP000649617"/>
    </source>
</evidence>
<dbReference type="OrthoDB" id="435094at2759"/>
<sequence>MYTVPMDVLLQMKEVRTYEGMLESGSLVEFEEQMGQAMFVSHQWLSIHHPDPDAEQLRTLQRALNNILSNASQVRLPAATEIYLGRVQCPTVHTFKAGRLFAWYDYCCCPQGASDDAARDRQEAIDSIPVYVARCRFFVILCPALRHSDLNFTLSQQTWSQRGWCRTERVAVELAEREDGWIIVIESATHQT</sequence>
<reference evidence="1" key="1">
    <citation type="submission" date="2021-02" db="EMBL/GenBank/DDBJ databases">
        <authorList>
            <person name="Dougan E. K."/>
            <person name="Rhodes N."/>
            <person name="Thang M."/>
            <person name="Chan C."/>
        </authorList>
    </citation>
    <scope>NUCLEOTIDE SEQUENCE</scope>
</reference>
<dbReference type="Proteomes" id="UP000649617">
    <property type="component" value="Unassembled WGS sequence"/>
</dbReference>
<gene>
    <name evidence="1" type="primary">ANKRD44</name>
    <name evidence="1" type="ORF">SPIL2461_LOCUS9127</name>
</gene>
<dbReference type="AlphaFoldDB" id="A0A812QI11"/>